<dbReference type="GO" id="GO:0005829">
    <property type="term" value="C:cytosol"/>
    <property type="evidence" value="ECO:0007669"/>
    <property type="project" value="TreeGrafter"/>
</dbReference>
<feature type="region of interest" description="Disordered" evidence="1">
    <location>
        <begin position="240"/>
        <end position="291"/>
    </location>
</feature>
<proteinExistence type="predicted"/>
<dbReference type="InterPro" id="IPR005583">
    <property type="entry name" value="YaaA"/>
</dbReference>
<evidence type="ECO:0000256" key="1">
    <source>
        <dbReference type="SAM" id="MobiDB-lite"/>
    </source>
</evidence>
<evidence type="ECO:0000313" key="3">
    <source>
        <dbReference type="Proteomes" id="UP000293764"/>
    </source>
</evidence>
<dbReference type="GO" id="GO:0033194">
    <property type="term" value="P:response to hydroperoxide"/>
    <property type="evidence" value="ECO:0007669"/>
    <property type="project" value="TreeGrafter"/>
</dbReference>
<accession>A0A4Q5N329</accession>
<dbReference type="Proteomes" id="UP000293764">
    <property type="component" value="Unassembled WGS sequence"/>
</dbReference>
<evidence type="ECO:0000313" key="2">
    <source>
        <dbReference type="EMBL" id="RYV52608.1"/>
    </source>
</evidence>
<name>A0A4Q5N329_9MICO</name>
<sequence>MADVLVLLPPSEGKTRPDGGDPVDLAALGSGSLTAHRVAVLDALAKVSGHPDALRTLGVGPSLTAEVERNTLLRTEPAAAATEVYSGVLYAAAGLALLPDDAARARADRSIRIISALWGVVEPADRIPAYRLSMATDLPGVGPLARSWRALLALELDPRAADELIIDCRSASYVAAWRPPAGSPGWVTVRVLRELDGRRTVVSHNAKHTRGVLTRHLLVRPGPEPTDPDELLEAARELIQGTRARRRPPRRALGSVQQPVQRPAAPHVPRVLDAELGPPGNGPRVLTLTVT</sequence>
<keyword evidence="3" id="KW-1185">Reference proteome</keyword>
<protein>
    <submittedName>
        <fullName evidence="2">Peroxide stress protein YaaA</fullName>
    </submittedName>
</protein>
<gene>
    <name evidence="2" type="primary">yaaA</name>
    <name evidence="2" type="ORF">EUA98_02610</name>
</gene>
<dbReference type="AlphaFoldDB" id="A0A4Q5N329"/>
<dbReference type="Pfam" id="PF03883">
    <property type="entry name" value="H2O2_YaaD"/>
    <property type="match status" value="1"/>
</dbReference>
<reference evidence="2 3" key="1">
    <citation type="submission" date="2019-01" db="EMBL/GenBank/DDBJ databases">
        <title>Novel species of Cellulomonas.</title>
        <authorList>
            <person name="Liu Q."/>
            <person name="Xin Y.-H."/>
        </authorList>
    </citation>
    <scope>NUCLEOTIDE SEQUENCE [LARGE SCALE GENOMIC DNA]</scope>
    <source>
        <strain evidence="2 3">HLT2-17</strain>
    </source>
</reference>
<comment type="caution">
    <text evidence="2">The sequence shown here is derived from an EMBL/GenBank/DDBJ whole genome shotgun (WGS) entry which is preliminary data.</text>
</comment>
<dbReference type="PANTHER" id="PTHR30283:SF4">
    <property type="entry name" value="PEROXIDE STRESS RESISTANCE PROTEIN YAAA"/>
    <property type="match status" value="1"/>
</dbReference>
<dbReference type="EMBL" id="SDWW01000004">
    <property type="protein sequence ID" value="RYV52608.1"/>
    <property type="molecule type" value="Genomic_DNA"/>
</dbReference>
<dbReference type="OrthoDB" id="3210767at2"/>
<organism evidence="2 3">
    <name type="scientific">Pengzhenrongella frigida</name>
    <dbReference type="NCBI Taxonomy" id="1259133"/>
    <lineage>
        <taxon>Bacteria</taxon>
        <taxon>Bacillati</taxon>
        <taxon>Actinomycetota</taxon>
        <taxon>Actinomycetes</taxon>
        <taxon>Micrococcales</taxon>
        <taxon>Pengzhenrongella</taxon>
    </lineage>
</organism>
<dbReference type="PANTHER" id="PTHR30283">
    <property type="entry name" value="PEROXIDE STRESS RESPONSE PROTEIN YAAA"/>
    <property type="match status" value="1"/>
</dbReference>